<keyword evidence="2" id="KW-1185">Reference proteome</keyword>
<protein>
    <submittedName>
        <fullName evidence="1">Uncharacterized protein</fullName>
    </submittedName>
</protein>
<dbReference type="AlphaFoldDB" id="U5D781"/>
<evidence type="ECO:0000313" key="2">
    <source>
        <dbReference type="Proteomes" id="UP000016960"/>
    </source>
</evidence>
<comment type="caution">
    <text evidence="1">The sequence shown here is derived from an EMBL/GenBank/DDBJ whole genome shotgun (WGS) entry which is preliminary data.</text>
</comment>
<name>U5D781_9CHRO</name>
<dbReference type="Proteomes" id="UP000016960">
    <property type="component" value="Unassembled WGS sequence"/>
</dbReference>
<gene>
    <name evidence="1" type="ORF">KR51_00030440</name>
</gene>
<accession>U5D781</accession>
<dbReference type="STRING" id="582515.KR51_00030440"/>
<reference evidence="1 2" key="1">
    <citation type="submission" date="2013-05" db="EMBL/GenBank/DDBJ databases">
        <title>Draft genome sequence of Rubidibacter lacunae KORDI 51-2.</title>
        <authorList>
            <person name="Choi D.H."/>
            <person name="Noh J.H."/>
            <person name="Kwon K.-K."/>
            <person name="Lee J.-H."/>
            <person name="Ryu J.-Y."/>
        </authorList>
    </citation>
    <scope>NUCLEOTIDE SEQUENCE [LARGE SCALE GENOMIC DNA]</scope>
    <source>
        <strain evidence="1 2">KORDI 51-2</strain>
    </source>
</reference>
<dbReference type="EMBL" id="ASSJ01000076">
    <property type="protein sequence ID" value="ERN40498.1"/>
    <property type="molecule type" value="Genomic_DNA"/>
</dbReference>
<sequence>MRVAAGGTGYLTCTPASYPLDTSTVLAGQFYIVSFTLPVRRIAPGARPSLHSHRLVGHRTVALSLSHLLQRIDEGKNGRRVQNIGQESRTNHAL</sequence>
<organism evidence="1 2">
    <name type="scientific">Rubidibacter lacunae KORDI 51-2</name>
    <dbReference type="NCBI Taxonomy" id="582515"/>
    <lineage>
        <taxon>Bacteria</taxon>
        <taxon>Bacillati</taxon>
        <taxon>Cyanobacteriota</taxon>
        <taxon>Cyanophyceae</taxon>
        <taxon>Oscillatoriophycideae</taxon>
        <taxon>Chroococcales</taxon>
        <taxon>Aphanothecaceae</taxon>
        <taxon>Rubidibacter</taxon>
    </lineage>
</organism>
<evidence type="ECO:0000313" key="1">
    <source>
        <dbReference type="EMBL" id="ERN40498.1"/>
    </source>
</evidence>
<dbReference type="InParanoid" id="U5D781"/>
<proteinExistence type="predicted"/>